<dbReference type="EMBL" id="BMXL01000024">
    <property type="protein sequence ID" value="GHD32525.1"/>
    <property type="molecule type" value="Genomic_DNA"/>
</dbReference>
<gene>
    <name evidence="1" type="ORF">GCM10007147_36210</name>
</gene>
<reference evidence="1 2" key="1">
    <citation type="journal article" date="2014" name="Int. J. Syst. Evol. Microbiol.">
        <title>Complete genome sequence of Corynebacterium casei LMG S-19264T (=DSM 44701T), isolated from a smear-ripened cheese.</title>
        <authorList>
            <consortium name="US DOE Joint Genome Institute (JGI-PGF)"/>
            <person name="Walter F."/>
            <person name="Albersmeier A."/>
            <person name="Kalinowski J."/>
            <person name="Ruckert C."/>
        </authorList>
    </citation>
    <scope>NUCLEOTIDE SEQUENCE [LARGE SCALE GENOMIC DNA]</scope>
    <source>
        <strain evidence="1 2">KCTC 19473</strain>
    </source>
</reference>
<organism evidence="1 2">
    <name type="scientific">Nocardiopsis kunsanensis</name>
    <dbReference type="NCBI Taxonomy" id="141693"/>
    <lineage>
        <taxon>Bacteria</taxon>
        <taxon>Bacillati</taxon>
        <taxon>Actinomycetota</taxon>
        <taxon>Actinomycetes</taxon>
        <taxon>Streptosporangiales</taxon>
        <taxon>Nocardiopsidaceae</taxon>
        <taxon>Nocardiopsis</taxon>
    </lineage>
</organism>
<evidence type="ECO:0000313" key="2">
    <source>
        <dbReference type="Proteomes" id="UP000654947"/>
    </source>
</evidence>
<sequence>MFKFSRAPVDNAVHSIFVQVREVRRWARKKIFSDLGRVIHRQGPKSVDNAVEKLWTSALSLWVTGGSAVDSSACHRMIGPWADVDNQGKNCGWACGYRVDNLWALPSVHSDLEFYTGSPTGPVDKNLASDLQRQWLSTLSTAPTTTAHLE</sequence>
<name>A0A918XHR9_9ACTN</name>
<dbReference type="AlphaFoldDB" id="A0A918XHR9"/>
<proteinExistence type="predicted"/>
<protein>
    <submittedName>
        <fullName evidence="1">Uncharacterized protein</fullName>
    </submittedName>
</protein>
<dbReference type="Proteomes" id="UP000654947">
    <property type="component" value="Unassembled WGS sequence"/>
</dbReference>
<accession>A0A918XHR9</accession>
<comment type="caution">
    <text evidence="1">The sequence shown here is derived from an EMBL/GenBank/DDBJ whole genome shotgun (WGS) entry which is preliminary data.</text>
</comment>
<evidence type="ECO:0000313" key="1">
    <source>
        <dbReference type="EMBL" id="GHD32525.1"/>
    </source>
</evidence>
<keyword evidence="2" id="KW-1185">Reference proteome</keyword>